<reference evidence="3" key="1">
    <citation type="submission" date="2025-08" db="UniProtKB">
        <authorList>
            <consortium name="RefSeq"/>
        </authorList>
    </citation>
    <scope>IDENTIFICATION</scope>
    <source>
        <tissue evidence="3">Thorax and Abdomen</tissue>
    </source>
</reference>
<dbReference type="Proteomes" id="UP000829291">
    <property type="component" value="Chromosome 4"/>
</dbReference>
<evidence type="ECO:0000313" key="2">
    <source>
        <dbReference type="Proteomes" id="UP000829291"/>
    </source>
</evidence>
<dbReference type="Pfam" id="PF03184">
    <property type="entry name" value="DDE_1"/>
    <property type="match status" value="1"/>
</dbReference>
<dbReference type="RefSeq" id="XP_046592526.1">
    <property type="nucleotide sequence ID" value="XM_046736570.1"/>
</dbReference>
<accession>A0ABM3FWY1</accession>
<protein>
    <submittedName>
        <fullName evidence="3">Uncharacterized protein LOC107218171 isoform X1</fullName>
    </submittedName>
</protein>
<evidence type="ECO:0000313" key="3">
    <source>
        <dbReference type="RefSeq" id="XP_046592526.1"/>
    </source>
</evidence>
<feature type="domain" description="DDE-1" evidence="1">
    <location>
        <begin position="66"/>
        <end position="213"/>
    </location>
</feature>
<name>A0ABM3FWY1_NEOLC</name>
<sequence length="298" mass="34485">MRSLTQLITASKISVVPVPVHVQQNSHRKRVKGCPGKPTRHQQGDADVYSTIFNHHVWTSLASYFRMPPRVYMAGTFGPRVQKTVNEYAKMYSNVVITSSKSGKLTPGLYKDFLRNALKPYVQNEKFLLLIDSWGEHTNPEWYDEMFQDDKKLPTCTMKVIPPKCTPLVQPCDVYFYRQVKNLIKHLQNRAFLIERDRQINSREDCIKIQSIVHHQLSSSIFSDMIRYAWFASNLTHDRTIFLNVNQVCFPTDTLKNKCFCKNASFIRCARCHAVLCFPCFYDNYHSGSCDIPATSCH</sequence>
<evidence type="ECO:0000259" key="1">
    <source>
        <dbReference type="Pfam" id="PF03184"/>
    </source>
</evidence>
<organism evidence="2 3">
    <name type="scientific">Neodiprion lecontei</name>
    <name type="common">Redheaded pine sawfly</name>
    <dbReference type="NCBI Taxonomy" id="441921"/>
    <lineage>
        <taxon>Eukaryota</taxon>
        <taxon>Metazoa</taxon>
        <taxon>Ecdysozoa</taxon>
        <taxon>Arthropoda</taxon>
        <taxon>Hexapoda</taxon>
        <taxon>Insecta</taxon>
        <taxon>Pterygota</taxon>
        <taxon>Neoptera</taxon>
        <taxon>Endopterygota</taxon>
        <taxon>Hymenoptera</taxon>
        <taxon>Tenthredinoidea</taxon>
        <taxon>Diprionidae</taxon>
        <taxon>Diprioninae</taxon>
        <taxon>Neodiprion</taxon>
    </lineage>
</organism>
<dbReference type="InterPro" id="IPR004875">
    <property type="entry name" value="DDE_SF_endonuclease_dom"/>
</dbReference>
<gene>
    <name evidence="3" type="primary">LOC107218171</name>
</gene>
<keyword evidence="2" id="KW-1185">Reference proteome</keyword>
<dbReference type="GeneID" id="107218171"/>
<proteinExistence type="predicted"/>